<proteinExistence type="predicted"/>
<accession>A0A1N6HCA8</accession>
<evidence type="ECO:0000256" key="1">
    <source>
        <dbReference type="SAM" id="MobiDB-lite"/>
    </source>
</evidence>
<organism evidence="2 3">
    <name type="scientific">Carnobacterium alterfunditum</name>
    <dbReference type="NCBI Taxonomy" id="28230"/>
    <lineage>
        <taxon>Bacteria</taxon>
        <taxon>Bacillati</taxon>
        <taxon>Bacillota</taxon>
        <taxon>Bacilli</taxon>
        <taxon>Lactobacillales</taxon>
        <taxon>Carnobacteriaceae</taxon>
        <taxon>Carnobacterium</taxon>
    </lineage>
</organism>
<dbReference type="EMBL" id="FSRN01000001">
    <property type="protein sequence ID" value="SIO17412.1"/>
    <property type="molecule type" value="Genomic_DNA"/>
</dbReference>
<dbReference type="RefSeq" id="WP_051905693.1">
    <property type="nucleotide sequence ID" value="NZ_FSRN01000001.1"/>
</dbReference>
<dbReference type="AlphaFoldDB" id="A0A1N6HCA8"/>
<feature type="compositionally biased region" description="Polar residues" evidence="1">
    <location>
        <begin position="64"/>
        <end position="77"/>
    </location>
</feature>
<evidence type="ECO:0000313" key="3">
    <source>
        <dbReference type="Proteomes" id="UP000184758"/>
    </source>
</evidence>
<feature type="region of interest" description="Disordered" evidence="1">
    <location>
        <begin position="1"/>
        <end position="105"/>
    </location>
</feature>
<dbReference type="eggNOG" id="COG3861">
    <property type="taxonomic scope" value="Bacteria"/>
</dbReference>
<gene>
    <name evidence="2" type="ORF">SAMN05878443_1773</name>
</gene>
<feature type="compositionally biased region" description="Basic and acidic residues" evidence="1">
    <location>
        <begin position="1"/>
        <end position="14"/>
    </location>
</feature>
<feature type="compositionally biased region" description="Basic and acidic residues" evidence="1">
    <location>
        <begin position="21"/>
        <end position="36"/>
    </location>
</feature>
<protein>
    <submittedName>
        <fullName evidence="2">Uncharacterized protein</fullName>
    </submittedName>
</protein>
<keyword evidence="3" id="KW-1185">Reference proteome</keyword>
<sequence length="105" mass="11944">MNEPKMTKDDKIIEESIGIDNKPRLQDNRDETKDEVTPTVDPLKYQEYDPDVNPLQGTPLDKNLPNNELSGPSSTNQEELDLPRFDGSTLAGQPRNDPERNFPKH</sequence>
<name>A0A1N6HCA8_9LACT</name>
<dbReference type="OrthoDB" id="2155941at2"/>
<evidence type="ECO:0000313" key="2">
    <source>
        <dbReference type="EMBL" id="SIO17412.1"/>
    </source>
</evidence>
<feature type="compositionally biased region" description="Basic and acidic residues" evidence="1">
    <location>
        <begin position="96"/>
        <end position="105"/>
    </location>
</feature>
<reference evidence="3" key="1">
    <citation type="submission" date="2016-11" db="EMBL/GenBank/DDBJ databases">
        <authorList>
            <person name="Varghese N."/>
            <person name="Submissions S."/>
        </authorList>
    </citation>
    <scope>NUCLEOTIDE SEQUENCE [LARGE SCALE GENOMIC DNA]</scope>
    <source>
        <strain evidence="3">313</strain>
    </source>
</reference>
<dbReference type="STRING" id="28230.SAMN05878443_1773"/>
<dbReference type="Proteomes" id="UP000184758">
    <property type="component" value="Unassembled WGS sequence"/>
</dbReference>